<keyword evidence="2" id="KW-1185">Reference proteome</keyword>
<name>A0ABP4E2M0_9ACTN</name>
<evidence type="ECO:0000313" key="1">
    <source>
        <dbReference type="EMBL" id="GAA1088040.1"/>
    </source>
</evidence>
<organism evidence="1 2">
    <name type="scientific">Kitasatospora arboriphila</name>
    <dbReference type="NCBI Taxonomy" id="258052"/>
    <lineage>
        <taxon>Bacteria</taxon>
        <taxon>Bacillati</taxon>
        <taxon>Actinomycetota</taxon>
        <taxon>Actinomycetes</taxon>
        <taxon>Kitasatosporales</taxon>
        <taxon>Streptomycetaceae</taxon>
        <taxon>Kitasatospora</taxon>
    </lineage>
</organism>
<sequence length="151" mass="16722">MTAAPGPAERLDLQERALDALLAELGLPFEEPDDPRIARLAERHPHYPQYHRIGHKRQTAYRALTADRGLARAHADAVHEALVHDDDPSSPRWLAAVLVTAIGSRALQERLLTTLATGTPHQRTCAAHAWRWADADPADPRYLALLPRSGE</sequence>
<gene>
    <name evidence="1" type="ORF">GCM10009663_34630</name>
</gene>
<proteinExistence type="predicted"/>
<dbReference type="Proteomes" id="UP001499987">
    <property type="component" value="Unassembled WGS sequence"/>
</dbReference>
<protein>
    <recommendedName>
        <fullName evidence="3">HEAT repeat domain-containing protein</fullName>
    </recommendedName>
</protein>
<dbReference type="RefSeq" id="WP_344624514.1">
    <property type="nucleotide sequence ID" value="NZ_BAAALD010000030.1"/>
</dbReference>
<accession>A0ABP4E2M0</accession>
<dbReference type="EMBL" id="BAAALD010000030">
    <property type="protein sequence ID" value="GAA1088040.1"/>
    <property type="molecule type" value="Genomic_DNA"/>
</dbReference>
<evidence type="ECO:0000313" key="2">
    <source>
        <dbReference type="Proteomes" id="UP001499987"/>
    </source>
</evidence>
<reference evidence="2" key="1">
    <citation type="journal article" date="2019" name="Int. J. Syst. Evol. Microbiol.">
        <title>The Global Catalogue of Microorganisms (GCM) 10K type strain sequencing project: providing services to taxonomists for standard genome sequencing and annotation.</title>
        <authorList>
            <consortium name="The Broad Institute Genomics Platform"/>
            <consortium name="The Broad Institute Genome Sequencing Center for Infectious Disease"/>
            <person name="Wu L."/>
            <person name="Ma J."/>
        </authorList>
    </citation>
    <scope>NUCLEOTIDE SEQUENCE [LARGE SCALE GENOMIC DNA]</scope>
    <source>
        <strain evidence="2">JCM 13002</strain>
    </source>
</reference>
<comment type="caution">
    <text evidence="1">The sequence shown here is derived from an EMBL/GenBank/DDBJ whole genome shotgun (WGS) entry which is preliminary data.</text>
</comment>
<evidence type="ECO:0008006" key="3">
    <source>
        <dbReference type="Google" id="ProtNLM"/>
    </source>
</evidence>